<feature type="transmembrane region" description="Helical" evidence="6">
    <location>
        <begin position="115"/>
        <end position="140"/>
    </location>
</feature>
<dbReference type="Pfam" id="PF11728">
    <property type="entry name" value="ArAE_1_C"/>
    <property type="match status" value="1"/>
</dbReference>
<dbReference type="InterPro" id="IPR021062">
    <property type="entry name" value="ArAE_1_C"/>
</dbReference>
<evidence type="ECO:0000259" key="7">
    <source>
        <dbReference type="Pfam" id="PF11728"/>
    </source>
</evidence>
<organism evidence="8 9">
    <name type="scientific">Candidatus Enterococcus lowellii</name>
    <dbReference type="NCBI Taxonomy" id="2230877"/>
    <lineage>
        <taxon>Bacteria</taxon>
        <taxon>Bacillati</taxon>
        <taxon>Bacillota</taxon>
        <taxon>Bacilli</taxon>
        <taxon>Lactobacillales</taxon>
        <taxon>Enterococcaceae</taxon>
        <taxon>Enterococcus</taxon>
    </lineage>
</organism>
<name>A0ABZ2SS34_9ENTE</name>
<evidence type="ECO:0000256" key="4">
    <source>
        <dbReference type="ARBA" id="ARBA00022989"/>
    </source>
</evidence>
<dbReference type="InterPro" id="IPR010343">
    <property type="entry name" value="ArAE_1"/>
</dbReference>
<protein>
    <recommendedName>
        <fullName evidence="7">Putative aromatic acid exporter C-terminal domain-containing protein</fullName>
    </recommendedName>
</protein>
<dbReference type="RefSeq" id="WP_207940860.1">
    <property type="nucleotide sequence ID" value="NZ_CP147251.1"/>
</dbReference>
<evidence type="ECO:0000256" key="1">
    <source>
        <dbReference type="ARBA" id="ARBA00004651"/>
    </source>
</evidence>
<dbReference type="PANTHER" id="PTHR40064">
    <property type="entry name" value="MEMBRANE PROTEIN-RELATED"/>
    <property type="match status" value="1"/>
</dbReference>
<gene>
    <name evidence="8" type="ORF">DOK78_001597</name>
</gene>
<evidence type="ECO:0000256" key="5">
    <source>
        <dbReference type="ARBA" id="ARBA00023136"/>
    </source>
</evidence>
<feature type="transmembrane region" description="Helical" evidence="6">
    <location>
        <begin position="46"/>
        <end position="69"/>
    </location>
</feature>
<keyword evidence="2" id="KW-1003">Cell membrane</keyword>
<evidence type="ECO:0000256" key="6">
    <source>
        <dbReference type="SAM" id="Phobius"/>
    </source>
</evidence>
<comment type="subcellular location">
    <subcellularLocation>
        <location evidence="1">Cell membrane</location>
        <topology evidence="1">Multi-pass membrane protein</topology>
    </subcellularLocation>
</comment>
<dbReference type="Gene3D" id="1.20.120.940">
    <property type="entry name" value="Putative aromatic acid exporter, C-terminal domain"/>
    <property type="match status" value="1"/>
</dbReference>
<dbReference type="Proteomes" id="UP000664701">
    <property type="component" value="Chromosome"/>
</dbReference>
<dbReference type="PANTHER" id="PTHR40064:SF1">
    <property type="entry name" value="MEMBRANE PROTEIN"/>
    <property type="match status" value="1"/>
</dbReference>
<dbReference type="InterPro" id="IPR038323">
    <property type="entry name" value="ArAE_1_C_sf"/>
</dbReference>
<keyword evidence="5 6" id="KW-0472">Membrane</keyword>
<sequence>MRIGLRTIKTAVAAILSMLLANVLNLLYAPAAGIIAILSVGNTKKASLYTGLGRLASLAIATAISFVCFQVIGYNAIAFGIYLLFFIPVSATFHLTDGIVVNSVLVTHYMMEQSYSLPLLINELLLMSIGVGFALAFNLYMPNIEKQLKEDQEKIEDSFRHILSGMAAMLNHPSRDTLKNSCDKLLIFIREDQRRAQMYQENQWQVEDAYYEEYFSMRRTQVRILSDMVQLLDGIQVEEVLVEDLRLLLNFTAATFDEDNDGKEILKRIDLVYQVYRSKTLPRNREEFENRARLFQFLQSFKSFIEIKAEFSKSITKLNEETAA</sequence>
<feature type="transmembrane region" description="Helical" evidence="6">
    <location>
        <begin position="76"/>
        <end position="95"/>
    </location>
</feature>
<dbReference type="InterPro" id="IPR052984">
    <property type="entry name" value="UPF0421"/>
</dbReference>
<evidence type="ECO:0000313" key="8">
    <source>
        <dbReference type="EMBL" id="WYJ76959.1"/>
    </source>
</evidence>
<reference evidence="8 9" key="1">
    <citation type="submission" date="2024-03" db="EMBL/GenBank/DDBJ databases">
        <title>The Genome Sequence of Enterococcus sp. DIV2402.</title>
        <authorList>
            <consortium name="The Broad Institute Genomics Platform"/>
            <consortium name="The Broad Institute Microbial Omics Core"/>
            <consortium name="The Broad Institute Genomic Center for Infectious Diseases"/>
            <person name="Earl A."/>
            <person name="Manson A."/>
            <person name="Gilmore M."/>
            <person name="Schwartman J."/>
            <person name="Shea T."/>
            <person name="Abouelleil A."/>
            <person name="Cao P."/>
            <person name="Chapman S."/>
            <person name="Cusick C."/>
            <person name="Young S."/>
            <person name="Neafsey D."/>
            <person name="Nusbaum C."/>
            <person name="Birren B."/>
        </authorList>
    </citation>
    <scope>NUCLEOTIDE SEQUENCE [LARGE SCALE GENOMIC DNA]</scope>
    <source>
        <strain evidence="8 9">DIV2402</strain>
    </source>
</reference>
<feature type="domain" description="Putative aromatic acid exporter C-terminal" evidence="7">
    <location>
        <begin position="145"/>
        <end position="308"/>
    </location>
</feature>
<evidence type="ECO:0000313" key="9">
    <source>
        <dbReference type="Proteomes" id="UP000664701"/>
    </source>
</evidence>
<accession>A0ABZ2SS34</accession>
<dbReference type="EMBL" id="CP147251">
    <property type="protein sequence ID" value="WYJ76959.1"/>
    <property type="molecule type" value="Genomic_DNA"/>
</dbReference>
<proteinExistence type="predicted"/>
<keyword evidence="9" id="KW-1185">Reference proteome</keyword>
<keyword evidence="4 6" id="KW-1133">Transmembrane helix</keyword>
<keyword evidence="3 6" id="KW-0812">Transmembrane</keyword>
<evidence type="ECO:0000256" key="3">
    <source>
        <dbReference type="ARBA" id="ARBA00022692"/>
    </source>
</evidence>
<dbReference type="Pfam" id="PF06081">
    <property type="entry name" value="ArAE_1"/>
    <property type="match status" value="1"/>
</dbReference>
<evidence type="ECO:0000256" key="2">
    <source>
        <dbReference type="ARBA" id="ARBA00022475"/>
    </source>
</evidence>
<feature type="transmembrane region" description="Helical" evidence="6">
    <location>
        <begin position="12"/>
        <end position="40"/>
    </location>
</feature>